<organism evidence="1 2">
    <name type="scientific">Rhodotorula mucilaginosa</name>
    <name type="common">Yeast</name>
    <name type="synonym">Rhodotorula rubra</name>
    <dbReference type="NCBI Taxonomy" id="5537"/>
    <lineage>
        <taxon>Eukaryota</taxon>
        <taxon>Fungi</taxon>
        <taxon>Dikarya</taxon>
        <taxon>Basidiomycota</taxon>
        <taxon>Pucciniomycotina</taxon>
        <taxon>Microbotryomycetes</taxon>
        <taxon>Sporidiobolales</taxon>
        <taxon>Sporidiobolaceae</taxon>
        <taxon>Rhodotorula</taxon>
    </lineage>
</organism>
<keyword evidence="2" id="KW-1185">Reference proteome</keyword>
<dbReference type="EMBL" id="PUHQ01000062">
    <property type="protein sequence ID" value="KAG0658770.1"/>
    <property type="molecule type" value="Genomic_DNA"/>
</dbReference>
<evidence type="ECO:0000313" key="2">
    <source>
        <dbReference type="Proteomes" id="UP000777482"/>
    </source>
</evidence>
<name>A0A9P6VYP8_RHOMI</name>
<evidence type="ECO:0000313" key="1">
    <source>
        <dbReference type="EMBL" id="KAG0658770.1"/>
    </source>
</evidence>
<dbReference type="AlphaFoldDB" id="A0A9P6VYP8"/>
<dbReference type="Proteomes" id="UP000777482">
    <property type="component" value="Unassembled WGS sequence"/>
</dbReference>
<sequence length="574" mass="62032">MRIRTNIKRTSQVNCRIETGTLATGTPGTKAACPRASLQELGLHCTEDETYRSGVLVQTLAETLYGCARFEATARSCSPVTSPPRLTPRGYRRSAKDSFALLGARGRLEQNGRLSCPITPIASLHDTLRKATGGYQTPAARNFRAAILGQTARDTFPSACSSEHQGFGINTCPIWSQKLHVPRQLDPPTSAGLRQLNNRRIDAQEGFVRTPHPSPPARAQLRLHNDAIPPALSEGDPRIKRQRGVVDRDKAPPPERYRLSTALKKSPARRLLFSSFSTLFSTTLAAKAMFFLKAAATALFYVTAVSAAPSVRNSIDLVARSQVTLPSGRTATSIIVEGDLDCGDAVGTNTAWALAHGELYQMTVASSNQLLCEGRLTSYLTNTTAYQDAVDVAKRSLADQYGEAHVEKRWNPVLISFGAVELAGGSTLAGATITLGTVVIGWSLLAFAAATWWGFKYLLSGSATEKIGRRGLFARDSGAVFSNTTVVKVVGGPCTTSTCNGKTPGYTFYAGFSDYDSVGPQAQSISYDDDYDLTAQCLNLAHNSGLTNTYCKAWFEDNQGNYESVKLHYYLTPN</sequence>
<protein>
    <submittedName>
        <fullName evidence="1">Uncharacterized protein</fullName>
    </submittedName>
</protein>
<accession>A0A9P6VYP8</accession>
<comment type="caution">
    <text evidence="1">The sequence shown here is derived from an EMBL/GenBank/DDBJ whole genome shotgun (WGS) entry which is preliminary data.</text>
</comment>
<reference evidence="1 2" key="1">
    <citation type="submission" date="2020-11" db="EMBL/GenBank/DDBJ databases">
        <title>Kefir isolates.</title>
        <authorList>
            <person name="Marcisauskas S."/>
            <person name="Kim Y."/>
            <person name="Blasche S."/>
        </authorList>
    </citation>
    <scope>NUCLEOTIDE SEQUENCE [LARGE SCALE GENOMIC DNA]</scope>
    <source>
        <strain evidence="1 2">KR</strain>
    </source>
</reference>
<dbReference type="OrthoDB" id="2529748at2759"/>
<gene>
    <name evidence="1" type="ORF">C6P46_005635</name>
</gene>
<proteinExistence type="predicted"/>